<dbReference type="Proteomes" id="UP001165343">
    <property type="component" value="Unassembled WGS sequence"/>
</dbReference>
<feature type="transmembrane region" description="Helical" evidence="1">
    <location>
        <begin position="31"/>
        <end position="49"/>
    </location>
</feature>
<protein>
    <submittedName>
        <fullName evidence="3">PRC-barrel domain-containing protein</fullName>
    </submittedName>
</protein>
<evidence type="ECO:0000313" key="3">
    <source>
        <dbReference type="EMBL" id="MCL6678187.1"/>
    </source>
</evidence>
<name>A0ABT0RD48_9SPHN</name>
<dbReference type="SUPFAM" id="SSF50346">
    <property type="entry name" value="PRC-barrel domain"/>
    <property type="match status" value="1"/>
</dbReference>
<feature type="domain" description="PRC-barrel" evidence="2">
    <location>
        <begin position="102"/>
        <end position="166"/>
    </location>
</feature>
<keyword evidence="4" id="KW-1185">Reference proteome</keyword>
<reference evidence="3" key="1">
    <citation type="submission" date="2022-05" db="EMBL/GenBank/DDBJ databases">
        <authorList>
            <person name="Jo J.-H."/>
            <person name="Im W.-T."/>
        </authorList>
    </citation>
    <scope>NUCLEOTIDE SEQUENCE</scope>
    <source>
        <strain evidence="3">RG327</strain>
    </source>
</reference>
<dbReference type="InterPro" id="IPR027275">
    <property type="entry name" value="PRC-brl_dom"/>
</dbReference>
<keyword evidence="1" id="KW-1133">Transmembrane helix</keyword>
<dbReference type="Gene3D" id="2.30.30.240">
    <property type="entry name" value="PRC-barrel domain"/>
    <property type="match status" value="1"/>
</dbReference>
<accession>A0ABT0RD48</accession>
<feature type="transmembrane region" description="Helical" evidence="1">
    <location>
        <begin position="6"/>
        <end position="24"/>
    </location>
</feature>
<dbReference type="RefSeq" id="WP_249867155.1">
    <property type="nucleotide sequence ID" value="NZ_JAMGBC010000001.1"/>
</dbReference>
<evidence type="ECO:0000259" key="2">
    <source>
        <dbReference type="Pfam" id="PF05239"/>
    </source>
</evidence>
<gene>
    <name evidence="3" type="ORF">LZ519_02480</name>
</gene>
<evidence type="ECO:0000313" key="4">
    <source>
        <dbReference type="Proteomes" id="UP001165343"/>
    </source>
</evidence>
<sequence length="188" mass="20245">MEQIASYIAPIATTIAALIVASNLGSRITGFGFIVFTVGSIGWAALGLATGQPNLLWQNVLLTLLNLFGIWRWLGRQARIERGGEAAAEQSHHRSGENLFPVSALTKGQVLARDGTDIGRCVDAMAGCLTGRLAYVVVSEGGVGGVGETLRRLPWQGCHVADDRVQTSMEVGQLRHLEELEPDRWPAR</sequence>
<feature type="transmembrane region" description="Helical" evidence="1">
    <location>
        <begin position="55"/>
        <end position="74"/>
    </location>
</feature>
<dbReference type="EMBL" id="JAMGBC010000001">
    <property type="protein sequence ID" value="MCL6678187.1"/>
    <property type="molecule type" value="Genomic_DNA"/>
</dbReference>
<dbReference type="Pfam" id="PF05239">
    <property type="entry name" value="PRC"/>
    <property type="match status" value="1"/>
</dbReference>
<comment type="caution">
    <text evidence="3">The sequence shown here is derived from an EMBL/GenBank/DDBJ whole genome shotgun (WGS) entry which is preliminary data.</text>
</comment>
<evidence type="ECO:0000256" key="1">
    <source>
        <dbReference type="SAM" id="Phobius"/>
    </source>
</evidence>
<proteinExistence type="predicted"/>
<keyword evidence="1" id="KW-0472">Membrane</keyword>
<organism evidence="3 4">
    <name type="scientific">Sphingomonas anseongensis</name>
    <dbReference type="NCBI Taxonomy" id="2908207"/>
    <lineage>
        <taxon>Bacteria</taxon>
        <taxon>Pseudomonadati</taxon>
        <taxon>Pseudomonadota</taxon>
        <taxon>Alphaproteobacteria</taxon>
        <taxon>Sphingomonadales</taxon>
        <taxon>Sphingomonadaceae</taxon>
        <taxon>Sphingomonas</taxon>
    </lineage>
</organism>
<dbReference type="InterPro" id="IPR011033">
    <property type="entry name" value="PRC_barrel-like_sf"/>
</dbReference>
<keyword evidence="1" id="KW-0812">Transmembrane</keyword>